<dbReference type="PANTHER" id="PTHR32322:SF2">
    <property type="entry name" value="EAMA DOMAIN-CONTAINING PROTEIN"/>
    <property type="match status" value="1"/>
</dbReference>
<feature type="transmembrane region" description="Helical" evidence="6">
    <location>
        <begin position="77"/>
        <end position="99"/>
    </location>
</feature>
<feature type="transmembrane region" description="Helical" evidence="6">
    <location>
        <begin position="14"/>
        <end position="39"/>
    </location>
</feature>
<comment type="similarity">
    <text evidence="2">Belongs to the EamA transporter family.</text>
</comment>
<evidence type="ECO:0000313" key="8">
    <source>
        <dbReference type="EMBL" id="ADD41276.1"/>
    </source>
</evidence>
<dbReference type="SUPFAM" id="SSF103481">
    <property type="entry name" value="Multidrug resistance efflux transporter EmrE"/>
    <property type="match status" value="2"/>
</dbReference>
<dbReference type="InterPro" id="IPR037185">
    <property type="entry name" value="EmrE-like"/>
</dbReference>
<dbReference type="RefSeq" id="WP_013016847.1">
    <property type="nucleotide sequence ID" value="NC_013947.1"/>
</dbReference>
<comment type="subcellular location">
    <subcellularLocation>
        <location evidence="1">Membrane</location>
        <topology evidence="1">Multi-pass membrane protein</topology>
    </subcellularLocation>
</comment>
<dbReference type="eggNOG" id="COG0697">
    <property type="taxonomic scope" value="Bacteria"/>
</dbReference>
<feature type="domain" description="EamA" evidence="7">
    <location>
        <begin position="23"/>
        <end position="150"/>
    </location>
</feature>
<evidence type="ECO:0000313" key="9">
    <source>
        <dbReference type="Proteomes" id="UP000000844"/>
    </source>
</evidence>
<dbReference type="Proteomes" id="UP000000844">
    <property type="component" value="Chromosome"/>
</dbReference>
<evidence type="ECO:0000256" key="4">
    <source>
        <dbReference type="ARBA" id="ARBA00022989"/>
    </source>
</evidence>
<proteinExistence type="inferred from homology"/>
<feature type="transmembrane region" description="Helical" evidence="6">
    <location>
        <begin position="45"/>
        <end position="65"/>
    </location>
</feature>
<feature type="domain" description="EamA" evidence="7">
    <location>
        <begin position="162"/>
        <end position="294"/>
    </location>
</feature>
<reference evidence="8 9" key="1">
    <citation type="journal article" date="2009" name="Stand. Genomic Sci.">
        <title>Complete genome sequence of Stackebrandtia nassauensis type strain (LLR-40K-21).</title>
        <authorList>
            <person name="Munk C."/>
            <person name="Lapidus A."/>
            <person name="Copeland A."/>
            <person name="Jando M."/>
            <person name="Mayilraj S."/>
            <person name="Glavina Del Rio T."/>
            <person name="Nolan M."/>
            <person name="Chen F."/>
            <person name="Lucas S."/>
            <person name="Tice H."/>
            <person name="Cheng J.F."/>
            <person name="Han C."/>
            <person name="Detter J.C."/>
            <person name="Bruce D."/>
            <person name="Goodwin L."/>
            <person name="Chain P."/>
            <person name="Pitluck S."/>
            <person name="Goker M."/>
            <person name="Ovchinikova G."/>
            <person name="Pati A."/>
            <person name="Ivanova N."/>
            <person name="Mavromatis K."/>
            <person name="Chen A."/>
            <person name="Palaniappan K."/>
            <person name="Land M."/>
            <person name="Hauser L."/>
            <person name="Chang Y.J."/>
            <person name="Jeffries C.D."/>
            <person name="Bristow J."/>
            <person name="Eisen J.A."/>
            <person name="Markowitz V."/>
            <person name="Hugenholtz P."/>
            <person name="Kyrpides N.C."/>
            <person name="Klenk H.P."/>
        </authorList>
    </citation>
    <scope>NUCLEOTIDE SEQUENCE [LARGE SCALE GENOMIC DNA]</scope>
    <source>
        <strain evidence="9">DSM 44728 / CIP 108903 / NRRL B-16338 / NBRC 102104 / LLR-40K-21</strain>
    </source>
</reference>
<dbReference type="KEGG" id="sna:Snas_1573"/>
<keyword evidence="9" id="KW-1185">Reference proteome</keyword>
<name>D3PWB9_STANL</name>
<evidence type="ECO:0000256" key="6">
    <source>
        <dbReference type="SAM" id="Phobius"/>
    </source>
</evidence>
<evidence type="ECO:0000256" key="1">
    <source>
        <dbReference type="ARBA" id="ARBA00004141"/>
    </source>
</evidence>
<feature type="transmembrane region" description="Helical" evidence="6">
    <location>
        <begin position="226"/>
        <end position="244"/>
    </location>
</feature>
<keyword evidence="5 6" id="KW-0472">Membrane</keyword>
<feature type="transmembrane region" description="Helical" evidence="6">
    <location>
        <begin position="191"/>
        <end position="214"/>
    </location>
</feature>
<keyword evidence="3 6" id="KW-0812">Transmembrane</keyword>
<evidence type="ECO:0000256" key="3">
    <source>
        <dbReference type="ARBA" id="ARBA00022692"/>
    </source>
</evidence>
<dbReference type="HOGENOM" id="CLU_033863_10_0_11"/>
<dbReference type="GO" id="GO:0016020">
    <property type="term" value="C:membrane"/>
    <property type="evidence" value="ECO:0007669"/>
    <property type="project" value="UniProtKB-SubCell"/>
</dbReference>
<feature type="transmembrane region" description="Helical" evidence="6">
    <location>
        <begin position="105"/>
        <end position="126"/>
    </location>
</feature>
<sequence length="319" mass="32913">MPEAASTPSLWRRFLLGPLLSGVFILMWTSGFIVGPIGVSLAPPLALTFWRFVMAATVMVLVSLVTRAPWPRTRAAWLQLVTTGVLMQAAMFSGAYIGLSLGVSAGLAALINGSAPVIIAVAGTFVLREKLSLVQWLGTALGFAGIAIAVSGELDGAHIGVGAAFALLGTAGFAAGTLIQRKVGAKTDLRTGAAVQLSAAALVTAPVAFFHGGLAMPVTPATMATLSWLAIGNSVLALGLMFFLLRHRKAADTTRMMLVVPPLTAVVAWPLLGQVPDAFIWTGLVVSAVGIAIAARRPKPVVELPRPAAAQPALATENP</sequence>
<evidence type="ECO:0000256" key="2">
    <source>
        <dbReference type="ARBA" id="ARBA00007362"/>
    </source>
</evidence>
<keyword evidence="4 6" id="KW-1133">Transmembrane helix</keyword>
<dbReference type="InterPro" id="IPR000620">
    <property type="entry name" value="EamA_dom"/>
</dbReference>
<evidence type="ECO:0000256" key="5">
    <source>
        <dbReference type="ARBA" id="ARBA00023136"/>
    </source>
</evidence>
<dbReference type="EMBL" id="CP001778">
    <property type="protein sequence ID" value="ADD41276.1"/>
    <property type="molecule type" value="Genomic_DNA"/>
</dbReference>
<feature type="transmembrane region" description="Helical" evidence="6">
    <location>
        <begin position="157"/>
        <end position="179"/>
    </location>
</feature>
<dbReference type="PANTHER" id="PTHR32322">
    <property type="entry name" value="INNER MEMBRANE TRANSPORTER"/>
    <property type="match status" value="1"/>
</dbReference>
<protein>
    <recommendedName>
        <fullName evidence="7">EamA domain-containing protein</fullName>
    </recommendedName>
</protein>
<dbReference type="AlphaFoldDB" id="D3PWB9"/>
<organism evidence="8 9">
    <name type="scientific">Stackebrandtia nassauensis (strain DSM 44728 / CIP 108903 / NRRL B-16338 / NBRC 102104 / LLR-40K-21)</name>
    <dbReference type="NCBI Taxonomy" id="446470"/>
    <lineage>
        <taxon>Bacteria</taxon>
        <taxon>Bacillati</taxon>
        <taxon>Actinomycetota</taxon>
        <taxon>Actinomycetes</taxon>
        <taxon>Glycomycetales</taxon>
        <taxon>Glycomycetaceae</taxon>
        <taxon>Stackebrandtia</taxon>
    </lineage>
</organism>
<feature type="transmembrane region" description="Helical" evidence="6">
    <location>
        <begin position="133"/>
        <end position="151"/>
    </location>
</feature>
<feature type="transmembrane region" description="Helical" evidence="6">
    <location>
        <begin position="278"/>
        <end position="295"/>
    </location>
</feature>
<dbReference type="InterPro" id="IPR050638">
    <property type="entry name" value="AA-Vitamin_Transporters"/>
</dbReference>
<dbReference type="Pfam" id="PF00892">
    <property type="entry name" value="EamA"/>
    <property type="match status" value="2"/>
</dbReference>
<feature type="transmembrane region" description="Helical" evidence="6">
    <location>
        <begin position="256"/>
        <end position="272"/>
    </location>
</feature>
<evidence type="ECO:0000259" key="7">
    <source>
        <dbReference type="Pfam" id="PF00892"/>
    </source>
</evidence>
<gene>
    <name evidence="8" type="ordered locus">Snas_1573</name>
</gene>
<accession>D3PWB9</accession>